<dbReference type="EMBL" id="JABEMA010000497">
    <property type="protein sequence ID" value="NNH24759.1"/>
    <property type="molecule type" value="Genomic_DNA"/>
</dbReference>
<gene>
    <name evidence="2" type="ORF">HLB09_17025</name>
</gene>
<comment type="caution">
    <text evidence="2">The sequence shown here is derived from an EMBL/GenBank/DDBJ whole genome shotgun (WGS) entry which is preliminary data.</text>
</comment>
<dbReference type="Proteomes" id="UP000555552">
    <property type="component" value="Unassembled WGS sequence"/>
</dbReference>
<evidence type="ECO:0000313" key="2">
    <source>
        <dbReference type="EMBL" id="NNH24759.1"/>
    </source>
</evidence>
<name>A0A849BN67_9ACTN</name>
<feature type="non-terminal residue" evidence="2">
    <location>
        <position position="58"/>
    </location>
</feature>
<keyword evidence="3" id="KW-1185">Reference proteome</keyword>
<evidence type="ECO:0000313" key="3">
    <source>
        <dbReference type="Proteomes" id="UP000555552"/>
    </source>
</evidence>
<feature type="compositionally biased region" description="Low complexity" evidence="1">
    <location>
        <begin position="37"/>
        <end position="50"/>
    </location>
</feature>
<proteinExistence type="predicted"/>
<reference evidence="2 3" key="1">
    <citation type="submission" date="2020-05" db="EMBL/GenBank/DDBJ databases">
        <title>MicrobeNet Type strains.</title>
        <authorList>
            <person name="Nicholson A.C."/>
        </authorList>
    </citation>
    <scope>NUCLEOTIDE SEQUENCE [LARGE SCALE GENOMIC DNA]</scope>
    <source>
        <strain evidence="2 3">JCM 14547</strain>
    </source>
</reference>
<evidence type="ECO:0000256" key="1">
    <source>
        <dbReference type="SAM" id="MobiDB-lite"/>
    </source>
</evidence>
<feature type="region of interest" description="Disordered" evidence="1">
    <location>
        <begin position="1"/>
        <end position="58"/>
    </location>
</feature>
<accession>A0A849BN67</accession>
<organism evidence="2 3">
    <name type="scientific">Pseudokineococcus marinus</name>
    <dbReference type="NCBI Taxonomy" id="351215"/>
    <lineage>
        <taxon>Bacteria</taxon>
        <taxon>Bacillati</taxon>
        <taxon>Actinomycetota</taxon>
        <taxon>Actinomycetes</taxon>
        <taxon>Kineosporiales</taxon>
        <taxon>Kineosporiaceae</taxon>
        <taxon>Pseudokineococcus</taxon>
    </lineage>
</organism>
<protein>
    <submittedName>
        <fullName evidence="2">Uncharacterized protein</fullName>
    </submittedName>
</protein>
<dbReference type="AlphaFoldDB" id="A0A849BN67"/>
<sequence>MTARTDLQLDERPAAGGVDTTSPVDGTALPDGALPDGGPASPRPGEAPAAGAGGRRRP</sequence>